<evidence type="ECO:0000256" key="3">
    <source>
        <dbReference type="ARBA" id="ARBA00032824"/>
    </source>
</evidence>
<name>A0A081N6H0_9GAMM</name>
<dbReference type="InterPro" id="IPR050217">
    <property type="entry name" value="Peroxiredoxin"/>
</dbReference>
<dbReference type="GO" id="GO:0008379">
    <property type="term" value="F:thioredoxin peroxidase activity"/>
    <property type="evidence" value="ECO:0007669"/>
    <property type="project" value="TreeGrafter"/>
</dbReference>
<dbReference type="GO" id="GO:0005829">
    <property type="term" value="C:cytosol"/>
    <property type="evidence" value="ECO:0007669"/>
    <property type="project" value="TreeGrafter"/>
</dbReference>
<evidence type="ECO:0000313" key="8">
    <source>
        <dbReference type="EMBL" id="KEQ14043.1"/>
    </source>
</evidence>
<dbReference type="InterPro" id="IPR019479">
    <property type="entry name" value="Peroxiredoxin_C"/>
</dbReference>
<comment type="similarity">
    <text evidence="1">Belongs to the peroxiredoxin family. AhpC/Prx1 subfamily.</text>
</comment>
<dbReference type="InterPro" id="IPR013766">
    <property type="entry name" value="Thioredoxin_domain"/>
</dbReference>
<comment type="caution">
    <text evidence="8">The sequence shown here is derived from an EMBL/GenBank/DDBJ whole genome shotgun (WGS) entry which is preliminary data.</text>
</comment>
<accession>A0A081N6H0</accession>
<dbReference type="PROSITE" id="PS51352">
    <property type="entry name" value="THIOREDOXIN_2"/>
    <property type="match status" value="1"/>
</dbReference>
<evidence type="ECO:0000313" key="9">
    <source>
        <dbReference type="Proteomes" id="UP000028073"/>
    </source>
</evidence>
<dbReference type="Proteomes" id="UP000028073">
    <property type="component" value="Unassembled WGS sequence"/>
</dbReference>
<evidence type="ECO:0000256" key="4">
    <source>
        <dbReference type="ARBA" id="ARBA00037420"/>
    </source>
</evidence>
<reference evidence="8 9" key="1">
    <citation type="submission" date="2014-06" db="EMBL/GenBank/DDBJ databases">
        <title>Whole Genome Sequences of Three Symbiotic Endozoicomonas Bacteria.</title>
        <authorList>
            <person name="Neave M.J."/>
            <person name="Apprill A."/>
            <person name="Voolstra C.R."/>
        </authorList>
    </citation>
    <scope>NUCLEOTIDE SEQUENCE [LARGE SCALE GENOMIC DNA]</scope>
    <source>
        <strain evidence="8 9">DSM 25634</strain>
    </source>
</reference>
<comment type="function">
    <text evidence="4">Thiol-specific peroxidase that catalyzes the reduction of hydrogen peroxide and organic hydroperoxides to water and alcohols, respectively. Plays a role in cell protection against oxidative stress by detoxifying peroxides.</text>
</comment>
<dbReference type="PANTHER" id="PTHR10681">
    <property type="entry name" value="THIOREDOXIN PEROXIDASE"/>
    <property type="match status" value="1"/>
</dbReference>
<dbReference type="Pfam" id="PF10417">
    <property type="entry name" value="1-cysPrx_C"/>
    <property type="match status" value="1"/>
</dbReference>
<dbReference type="PANTHER" id="PTHR10681:SF128">
    <property type="entry name" value="THIOREDOXIN-DEPENDENT PEROXIDE REDUCTASE, MITOCHONDRIAL"/>
    <property type="match status" value="1"/>
</dbReference>
<dbReference type="STRING" id="1137799.GZ78_25735"/>
<feature type="region of interest" description="Disordered" evidence="6">
    <location>
        <begin position="184"/>
        <end position="212"/>
    </location>
</feature>
<dbReference type="eggNOG" id="COG0450">
    <property type="taxonomic scope" value="Bacteria"/>
</dbReference>
<feature type="compositionally biased region" description="Basic residues" evidence="6">
    <location>
        <begin position="203"/>
        <end position="212"/>
    </location>
</feature>
<dbReference type="InterPro" id="IPR024706">
    <property type="entry name" value="Peroxiredoxin_AhpC-typ"/>
</dbReference>
<evidence type="ECO:0000256" key="6">
    <source>
        <dbReference type="SAM" id="MobiDB-lite"/>
    </source>
</evidence>
<keyword evidence="2" id="KW-0560">Oxidoreductase</keyword>
<dbReference type="GO" id="GO:0033554">
    <property type="term" value="P:cellular response to stress"/>
    <property type="evidence" value="ECO:0007669"/>
    <property type="project" value="TreeGrafter"/>
</dbReference>
<dbReference type="PIRSF" id="PIRSF000239">
    <property type="entry name" value="AHPC"/>
    <property type="match status" value="1"/>
</dbReference>
<dbReference type="GO" id="GO:0042744">
    <property type="term" value="P:hydrogen peroxide catabolic process"/>
    <property type="evidence" value="ECO:0007669"/>
    <property type="project" value="TreeGrafter"/>
</dbReference>
<dbReference type="Pfam" id="PF00578">
    <property type="entry name" value="AhpC-TSA"/>
    <property type="match status" value="1"/>
</dbReference>
<dbReference type="GO" id="GO:0045454">
    <property type="term" value="P:cell redox homeostasis"/>
    <property type="evidence" value="ECO:0007669"/>
    <property type="project" value="TreeGrafter"/>
</dbReference>
<dbReference type="GO" id="GO:0006979">
    <property type="term" value="P:response to oxidative stress"/>
    <property type="evidence" value="ECO:0007669"/>
    <property type="project" value="TreeGrafter"/>
</dbReference>
<proteinExistence type="inferred from homology"/>
<dbReference type="InterPro" id="IPR000866">
    <property type="entry name" value="AhpC/TSA"/>
</dbReference>
<sequence length="212" mass="23462">MAPDFETSAVLPDQDKPEGRIVDNFKLSSLLGKNRVLLLSYPKNCTFICPTELIAIKNKLDQFQELGYEVLVLSTDEASMAKDKEASHQAWRLKPDKAGEGSKDTPIGIGNADFIMLSDPQGKILKQYGIQNEDGLAFRATFYIGIEGKVRISDVQSNSIGRDVDEILRKAAAVKFVEENEGLVTPEGWQPGDTGMKPDHQGVRKQLKNKQP</sequence>
<gene>
    <name evidence="8" type="ORF">GZ78_25735</name>
</gene>
<dbReference type="InterPro" id="IPR036249">
    <property type="entry name" value="Thioredoxin-like_sf"/>
</dbReference>
<dbReference type="SUPFAM" id="SSF52833">
    <property type="entry name" value="Thioredoxin-like"/>
    <property type="match status" value="1"/>
</dbReference>
<dbReference type="AlphaFoldDB" id="A0A081N6H0"/>
<feature type="active site" description="Cysteine sulfenic acid (-SOH) intermediate; for peroxidase activity" evidence="5">
    <location>
        <position position="49"/>
    </location>
</feature>
<feature type="domain" description="Thioredoxin" evidence="7">
    <location>
        <begin position="1"/>
        <end position="176"/>
    </location>
</feature>
<evidence type="ECO:0000256" key="1">
    <source>
        <dbReference type="ARBA" id="ARBA00009796"/>
    </source>
</evidence>
<dbReference type="Gene3D" id="3.40.30.10">
    <property type="entry name" value="Glutaredoxin"/>
    <property type="match status" value="1"/>
</dbReference>
<evidence type="ECO:0000259" key="7">
    <source>
        <dbReference type="PROSITE" id="PS51352"/>
    </source>
</evidence>
<keyword evidence="9" id="KW-1185">Reference proteome</keyword>
<dbReference type="EMBL" id="JOKH01000008">
    <property type="protein sequence ID" value="KEQ14043.1"/>
    <property type="molecule type" value="Genomic_DNA"/>
</dbReference>
<evidence type="ECO:0000256" key="2">
    <source>
        <dbReference type="ARBA" id="ARBA00023002"/>
    </source>
</evidence>
<protein>
    <recommendedName>
        <fullName evidence="3">Thioredoxin peroxidase</fullName>
    </recommendedName>
</protein>
<evidence type="ECO:0000256" key="5">
    <source>
        <dbReference type="PIRSR" id="PIRSR000239-1"/>
    </source>
</evidence>
<organism evidence="8 9">
    <name type="scientific">Endozoicomonas numazuensis</name>
    <dbReference type="NCBI Taxonomy" id="1137799"/>
    <lineage>
        <taxon>Bacteria</taxon>
        <taxon>Pseudomonadati</taxon>
        <taxon>Pseudomonadota</taxon>
        <taxon>Gammaproteobacteria</taxon>
        <taxon>Oceanospirillales</taxon>
        <taxon>Endozoicomonadaceae</taxon>
        <taxon>Endozoicomonas</taxon>
    </lineage>
</organism>